<protein>
    <submittedName>
        <fullName evidence="1">Gas vesicle protein GvpK</fullName>
    </submittedName>
</protein>
<reference evidence="1 2" key="1">
    <citation type="submission" date="2024-10" db="EMBL/GenBank/DDBJ databases">
        <authorList>
            <person name="Topkara A.R."/>
            <person name="Saygin H."/>
        </authorList>
    </citation>
    <scope>NUCLEOTIDE SEQUENCE [LARGE SCALE GENOMIC DNA]</scope>
    <source>
        <strain evidence="1 2">M3C6</strain>
    </source>
</reference>
<dbReference type="InterPro" id="IPR007805">
    <property type="entry name" value="GvpK"/>
</dbReference>
<dbReference type="Pfam" id="PF05121">
    <property type="entry name" value="GvpK"/>
    <property type="match status" value="1"/>
</dbReference>
<name>A0ABW7AAP2_9ACTN</name>
<dbReference type="RefSeq" id="WP_393165402.1">
    <property type="nucleotide sequence ID" value="NZ_JBICRM010000007.1"/>
</dbReference>
<sequence length="37" mass="4005">MTDLKHRYGITANDLNLDLGPLGPLLPREGTVLTPDS</sequence>
<evidence type="ECO:0000313" key="2">
    <source>
        <dbReference type="Proteomes" id="UP001603978"/>
    </source>
</evidence>
<comment type="caution">
    <text evidence="1">The sequence shown here is derived from an EMBL/GenBank/DDBJ whole genome shotgun (WGS) entry which is preliminary data.</text>
</comment>
<gene>
    <name evidence="1" type="primary">gvpK</name>
    <name evidence="1" type="ORF">ACFLIM_14535</name>
</gene>
<evidence type="ECO:0000313" key="1">
    <source>
        <dbReference type="EMBL" id="MFG1704405.1"/>
    </source>
</evidence>
<dbReference type="EMBL" id="JBICRM010000007">
    <property type="protein sequence ID" value="MFG1704405.1"/>
    <property type="molecule type" value="Genomic_DNA"/>
</dbReference>
<keyword evidence="2" id="KW-1185">Reference proteome</keyword>
<organism evidence="1 2">
    <name type="scientific">Nonomuraea marmarensis</name>
    <dbReference type="NCBI Taxonomy" id="3351344"/>
    <lineage>
        <taxon>Bacteria</taxon>
        <taxon>Bacillati</taxon>
        <taxon>Actinomycetota</taxon>
        <taxon>Actinomycetes</taxon>
        <taxon>Streptosporangiales</taxon>
        <taxon>Streptosporangiaceae</taxon>
        <taxon>Nonomuraea</taxon>
    </lineage>
</organism>
<dbReference type="Proteomes" id="UP001603978">
    <property type="component" value="Unassembled WGS sequence"/>
</dbReference>
<accession>A0ABW7AAP2</accession>
<proteinExistence type="predicted"/>